<dbReference type="Proteomes" id="UP001195483">
    <property type="component" value="Unassembled WGS sequence"/>
</dbReference>
<dbReference type="InterPro" id="IPR040242">
    <property type="entry name" value="TPRG1-like"/>
</dbReference>
<dbReference type="InterPro" id="IPR022158">
    <property type="entry name" value="Inositol_phosphatase"/>
</dbReference>
<dbReference type="PANTHER" id="PTHR31108">
    <property type="entry name" value="TUMOR PROTEIN P63-REGULATED GENE 1-LIKE PROTEIN"/>
    <property type="match status" value="1"/>
</dbReference>
<evidence type="ECO:0000313" key="5">
    <source>
        <dbReference type="Proteomes" id="UP001195483"/>
    </source>
</evidence>
<evidence type="ECO:0000313" key="4">
    <source>
        <dbReference type="EMBL" id="KAK3594430.1"/>
    </source>
</evidence>
<reference evidence="4" key="1">
    <citation type="journal article" date="2021" name="Genome Biol. Evol.">
        <title>A High-Quality Reference Genome for a Parasitic Bivalve with Doubly Uniparental Inheritance (Bivalvia: Unionida).</title>
        <authorList>
            <person name="Smith C.H."/>
        </authorList>
    </citation>
    <scope>NUCLEOTIDE SEQUENCE</scope>
    <source>
        <strain evidence="4">CHS0354</strain>
    </source>
</reference>
<proteinExistence type="inferred from homology"/>
<dbReference type="GO" id="GO:0005737">
    <property type="term" value="C:cytoplasm"/>
    <property type="evidence" value="ECO:0007669"/>
    <property type="project" value="TreeGrafter"/>
</dbReference>
<keyword evidence="5" id="KW-1185">Reference proteome</keyword>
<comment type="similarity">
    <text evidence="1">Belongs to the TPRG1 family.</text>
</comment>
<reference evidence="4" key="3">
    <citation type="submission" date="2023-05" db="EMBL/GenBank/DDBJ databases">
        <authorList>
            <person name="Smith C.H."/>
        </authorList>
    </citation>
    <scope>NUCLEOTIDE SEQUENCE</scope>
    <source>
        <strain evidence="4">CHS0354</strain>
        <tissue evidence="4">Mantle</tissue>
    </source>
</reference>
<comment type="caution">
    <text evidence="4">The sequence shown here is derived from an EMBL/GenBank/DDBJ whole genome shotgun (WGS) entry which is preliminary data.</text>
</comment>
<evidence type="ECO:0000256" key="1">
    <source>
        <dbReference type="ARBA" id="ARBA00009163"/>
    </source>
</evidence>
<feature type="region of interest" description="Disordered" evidence="2">
    <location>
        <begin position="90"/>
        <end position="110"/>
    </location>
</feature>
<feature type="domain" description="HSac2" evidence="3">
    <location>
        <begin position="133"/>
        <end position="287"/>
    </location>
</feature>
<sequence>MYILGILARAQLAWSHKISTIAVAQALVLTSGTKPIIMETEGAVPKKIIPDQADTTLEDEKATQEGHFVGATLQIDGTVPNDNDPEVEFRGAGLSRNRPGSTIGRQSVRSTTSRTSMRPGYIKTEYESKTFFSYKESAFDNAVGVCKKELVPAIDGEIQGAWLLTEIDHWDIEREKMVLLCEHSMLIFRYNFITSKVEYWKRVLLHIIDTIFVGDFVYPNYSIMPAREHGGVKICWNSGEMPSFGQRWNPVCATIPWTIFSHHPLLYNPKENETVTYNVDEFYESLIQQVSKVYSKKRPEEKVTVIEGPIVIESYANLASMVYNQSSVGFCRDRNGVSF</sequence>
<dbReference type="AlphaFoldDB" id="A0AAE0SMT6"/>
<feature type="compositionally biased region" description="Polar residues" evidence="2">
    <location>
        <begin position="98"/>
        <end position="108"/>
    </location>
</feature>
<accession>A0AAE0SMT6</accession>
<dbReference type="InterPro" id="IPR034753">
    <property type="entry name" value="hSac2"/>
</dbReference>
<evidence type="ECO:0000259" key="3">
    <source>
        <dbReference type="PROSITE" id="PS51791"/>
    </source>
</evidence>
<gene>
    <name evidence="4" type="ORF">CHS0354_000251</name>
</gene>
<dbReference type="Pfam" id="PF12456">
    <property type="entry name" value="hSac2"/>
    <property type="match status" value="1"/>
</dbReference>
<dbReference type="PANTHER" id="PTHR31108:SF1">
    <property type="entry name" value="HSAC2 DOMAIN-CONTAINING PROTEIN"/>
    <property type="match status" value="1"/>
</dbReference>
<dbReference type="EMBL" id="JAEAOA010000065">
    <property type="protein sequence ID" value="KAK3594430.1"/>
    <property type="molecule type" value="Genomic_DNA"/>
</dbReference>
<dbReference type="PROSITE" id="PS51791">
    <property type="entry name" value="HSAC2"/>
    <property type="match status" value="1"/>
</dbReference>
<evidence type="ECO:0000256" key="2">
    <source>
        <dbReference type="SAM" id="MobiDB-lite"/>
    </source>
</evidence>
<organism evidence="4 5">
    <name type="scientific">Potamilus streckersoni</name>
    <dbReference type="NCBI Taxonomy" id="2493646"/>
    <lineage>
        <taxon>Eukaryota</taxon>
        <taxon>Metazoa</taxon>
        <taxon>Spiralia</taxon>
        <taxon>Lophotrochozoa</taxon>
        <taxon>Mollusca</taxon>
        <taxon>Bivalvia</taxon>
        <taxon>Autobranchia</taxon>
        <taxon>Heteroconchia</taxon>
        <taxon>Palaeoheterodonta</taxon>
        <taxon>Unionida</taxon>
        <taxon>Unionoidea</taxon>
        <taxon>Unionidae</taxon>
        <taxon>Ambleminae</taxon>
        <taxon>Lampsilini</taxon>
        <taxon>Potamilus</taxon>
    </lineage>
</organism>
<protein>
    <recommendedName>
        <fullName evidence="3">HSac2 domain-containing protein</fullName>
    </recommendedName>
</protein>
<name>A0AAE0SMT6_9BIVA</name>
<reference evidence="4" key="2">
    <citation type="journal article" date="2021" name="Genome Biol. Evol.">
        <title>Developing a high-quality reference genome for a parasitic bivalve with doubly uniparental inheritance (Bivalvia: Unionida).</title>
        <authorList>
            <person name="Smith C.H."/>
        </authorList>
    </citation>
    <scope>NUCLEOTIDE SEQUENCE</scope>
    <source>
        <strain evidence="4">CHS0354</strain>
        <tissue evidence="4">Mantle</tissue>
    </source>
</reference>